<keyword evidence="2" id="KW-1133">Transmembrane helix</keyword>
<sequence length="714" mass="76253">MRFASFARILLSILILFCLMGIASADTVITHTGGDNYTFVIDPGLWNDSGTIRGTGGVSYADLTEVSDIYTYSGGYDFIIYYDLSVGGTTGLSISVSDLTPLNVTFVLADNFILENYYQNISISILNNTHNIIFQGNNKQTHENISIFGPSGNISINGLNMLDGNLSIRYVDNAATKVSIENSVINGNVTVGDVGSNTITNRNITVNNLTLTNGTLNFTSVFSKNITINNSNFATATPSDLIFLDMTADNFELSNSAFDGGDINVNHADVSSAFISELDMIGSSMIYDFNWPSNASSVSVDGLTVSDGYVRFWRSGNASHSLSFTNSNITNGHLWLSSLDCWVSVSNNKISNFGPVLTLENLSVNTSEIFNNVFINSGADYIDYPSGESSFFSNLDFYRGPYMDGSGIMGAPWVGGNYWGTLADDGYSDMLPREAKGYSETPYLISATFGNIYGLTDPYPLTKYSSSSGGGSEPPEEPPELPPEEPPEAPPELPPEQPPEDPESGPGDQGAGYAGSSGGFNGILVGLKDGNVPTNEVVSGYIAPSSVVVGAAVGSILLIVAGLIDLFFDVSSGQVRNLMKGQISFKFNPPKLAQFLTARTAYLVLFFIFGIGVIDTLLGDAVDASLNGGLLSPYAAYMSPLVLGTLVNIGGGLFFDEILEFIFKKTGKYVNTKTGILDLIGASGKINAVIFVGLIVLSAALLAFCIYFLEWSLL</sequence>
<feature type="transmembrane region" description="Helical" evidence="2">
    <location>
        <begin position="592"/>
        <end position="614"/>
    </location>
</feature>
<feature type="region of interest" description="Disordered" evidence="1">
    <location>
        <begin position="463"/>
        <end position="513"/>
    </location>
</feature>
<feature type="transmembrane region" description="Helical" evidence="2">
    <location>
        <begin position="634"/>
        <end position="655"/>
    </location>
</feature>
<dbReference type="KEGG" id="mees:MmiEs2_01800"/>
<keyword evidence="2" id="KW-0472">Membrane</keyword>
<feature type="transmembrane region" description="Helical" evidence="2">
    <location>
        <begin position="547"/>
        <end position="571"/>
    </location>
</feature>
<evidence type="ECO:0000313" key="4">
    <source>
        <dbReference type="Proteomes" id="UP001302662"/>
    </source>
</evidence>
<gene>
    <name evidence="3" type="ORF">MmiEs2_01800</name>
</gene>
<feature type="compositionally biased region" description="Acidic residues" evidence="1">
    <location>
        <begin position="474"/>
        <end position="487"/>
    </location>
</feature>
<dbReference type="Proteomes" id="UP001302662">
    <property type="component" value="Chromosome"/>
</dbReference>
<feature type="compositionally biased region" description="Pro residues" evidence="1">
    <location>
        <begin position="488"/>
        <end position="497"/>
    </location>
</feature>
<feature type="transmembrane region" description="Helical" evidence="2">
    <location>
        <begin position="688"/>
        <end position="709"/>
    </location>
</feature>
<protein>
    <submittedName>
        <fullName evidence="3">Uncharacterized protein</fullName>
    </submittedName>
</protein>
<keyword evidence="4" id="KW-1185">Reference proteome</keyword>
<dbReference type="AlphaFoldDB" id="A0AA96V919"/>
<name>A0AA96V919_9EURY</name>
<accession>A0AA96V919</accession>
<evidence type="ECO:0000256" key="2">
    <source>
        <dbReference type="SAM" id="Phobius"/>
    </source>
</evidence>
<reference evidence="3 4" key="1">
    <citation type="submission" date="2023-07" db="EMBL/GenBank/DDBJ databases">
        <title>Closed genome sequence of Methanimicrococcus sp. Es2.</title>
        <authorList>
            <person name="Protasov E."/>
            <person name="Platt K."/>
            <person name="Reeh H."/>
            <person name="Poehlein A."/>
            <person name="Daniel R."/>
            <person name="Brune A."/>
        </authorList>
    </citation>
    <scope>NUCLEOTIDE SEQUENCE [LARGE SCALE GENOMIC DNA]</scope>
    <source>
        <strain evidence="3 4">Es2</strain>
    </source>
</reference>
<dbReference type="EMBL" id="CP131062">
    <property type="protein sequence ID" value="WNY28000.1"/>
    <property type="molecule type" value="Genomic_DNA"/>
</dbReference>
<evidence type="ECO:0000256" key="1">
    <source>
        <dbReference type="SAM" id="MobiDB-lite"/>
    </source>
</evidence>
<organism evidence="3 4">
    <name type="scientific">Methanimicrococcus stummii</name>
    <dbReference type="NCBI Taxonomy" id="3028294"/>
    <lineage>
        <taxon>Archaea</taxon>
        <taxon>Methanobacteriati</taxon>
        <taxon>Methanobacteriota</taxon>
        <taxon>Stenosarchaea group</taxon>
        <taxon>Methanomicrobia</taxon>
        <taxon>Methanosarcinales</taxon>
        <taxon>Methanosarcinaceae</taxon>
        <taxon>Methanimicrococcus</taxon>
    </lineage>
</organism>
<proteinExistence type="predicted"/>
<evidence type="ECO:0000313" key="3">
    <source>
        <dbReference type="EMBL" id="WNY28000.1"/>
    </source>
</evidence>
<keyword evidence="2" id="KW-0812">Transmembrane</keyword>